<dbReference type="SMART" id="SM00563">
    <property type="entry name" value="PlsC"/>
    <property type="match status" value="1"/>
</dbReference>
<dbReference type="NCBIfam" id="TIGR01351">
    <property type="entry name" value="adk"/>
    <property type="match status" value="2"/>
</dbReference>
<dbReference type="GO" id="GO:0005524">
    <property type="term" value="F:ATP binding"/>
    <property type="evidence" value="ECO:0007669"/>
    <property type="project" value="InterPro"/>
</dbReference>
<dbReference type="PANTHER" id="PTHR21178:SF8">
    <property type="entry name" value="CILIA- AND FLAGELLA-ASSOCIATED PROTEIN 61"/>
    <property type="match status" value="1"/>
</dbReference>
<dbReference type="Pfam" id="PF00406">
    <property type="entry name" value="ADK"/>
    <property type="match status" value="2"/>
</dbReference>
<protein>
    <recommendedName>
        <fullName evidence="9">EF-hand domain-containing protein</fullName>
    </recommendedName>
</protein>
<dbReference type="Gene3D" id="3.50.50.60">
    <property type="entry name" value="FAD/NAD(P)-binding domain"/>
    <property type="match status" value="2"/>
</dbReference>
<evidence type="ECO:0000313" key="10">
    <source>
        <dbReference type="EMBL" id="KAE9298826.1"/>
    </source>
</evidence>
<accession>A0A6A4CY74</accession>
<dbReference type="SUPFAM" id="SSF57774">
    <property type="entry name" value="Microbial and mitochondrial ADK, insert 'zinc finger' domain"/>
    <property type="match status" value="1"/>
</dbReference>
<dbReference type="InterPro" id="IPR002123">
    <property type="entry name" value="Plipid/glycerol_acylTrfase"/>
</dbReference>
<dbReference type="EMBL" id="QXGE01001041">
    <property type="protein sequence ID" value="KAE9298826.1"/>
    <property type="molecule type" value="Genomic_DNA"/>
</dbReference>
<feature type="domain" description="EF-hand" evidence="9">
    <location>
        <begin position="374"/>
        <end position="403"/>
    </location>
</feature>
<dbReference type="PRINTS" id="PR00094">
    <property type="entry name" value="ADENYLTKNASE"/>
</dbReference>
<dbReference type="InterPro" id="IPR000850">
    <property type="entry name" value="Adenylat/UMP-CMP_kin"/>
</dbReference>
<dbReference type="InterPro" id="IPR036188">
    <property type="entry name" value="FAD/NAD-bd_sf"/>
</dbReference>
<dbReference type="Gene3D" id="1.10.238.10">
    <property type="entry name" value="EF-hand"/>
    <property type="match status" value="1"/>
</dbReference>
<keyword evidence="8" id="KW-0812">Transmembrane</keyword>
<comment type="similarity">
    <text evidence="2">Belongs to the adenylate kinase family.</text>
</comment>
<comment type="pathway">
    <text evidence="1">Lipid metabolism; phospholipid metabolism.</text>
</comment>
<dbReference type="HAMAP" id="MF_00235">
    <property type="entry name" value="Adenylate_kinase_Adk"/>
    <property type="match status" value="2"/>
</dbReference>
<feature type="domain" description="EF-hand" evidence="9">
    <location>
        <begin position="406"/>
        <end position="441"/>
    </location>
</feature>
<evidence type="ECO:0000256" key="8">
    <source>
        <dbReference type="SAM" id="Phobius"/>
    </source>
</evidence>
<dbReference type="SUPFAM" id="SSF69593">
    <property type="entry name" value="Glycerol-3-phosphate (1)-acyltransferase"/>
    <property type="match status" value="1"/>
</dbReference>
<keyword evidence="3" id="KW-0808">Transferase</keyword>
<evidence type="ECO:0000256" key="3">
    <source>
        <dbReference type="ARBA" id="ARBA00022679"/>
    </source>
</evidence>
<evidence type="ECO:0000313" key="11">
    <source>
        <dbReference type="Proteomes" id="UP000437068"/>
    </source>
</evidence>
<dbReference type="PROSITE" id="PS00018">
    <property type="entry name" value="EF_HAND_1"/>
    <property type="match status" value="2"/>
</dbReference>
<evidence type="ECO:0000259" key="9">
    <source>
        <dbReference type="PROSITE" id="PS50222"/>
    </source>
</evidence>
<dbReference type="PROSITE" id="PS00113">
    <property type="entry name" value="ADENYLATE_KINASE"/>
    <property type="match status" value="2"/>
</dbReference>
<keyword evidence="5" id="KW-0418">Kinase</keyword>
<dbReference type="InterPro" id="IPR018247">
    <property type="entry name" value="EF_Hand_1_Ca_BS"/>
</dbReference>
<dbReference type="SMART" id="SM00054">
    <property type="entry name" value="EFh"/>
    <property type="match status" value="3"/>
</dbReference>
<feature type="domain" description="EF-hand" evidence="9">
    <location>
        <begin position="446"/>
        <end position="481"/>
    </location>
</feature>
<dbReference type="GO" id="GO:0004017">
    <property type="term" value="F:AMP kinase activity"/>
    <property type="evidence" value="ECO:0007669"/>
    <property type="project" value="InterPro"/>
</dbReference>
<dbReference type="Pfam" id="PF23150">
    <property type="entry name" value="CFAP61_dimer"/>
    <property type="match status" value="1"/>
</dbReference>
<feature type="transmembrane region" description="Helical" evidence="8">
    <location>
        <begin position="102"/>
        <end position="124"/>
    </location>
</feature>
<dbReference type="UniPathway" id="UPA00085"/>
<dbReference type="InterPro" id="IPR033690">
    <property type="entry name" value="Adenylat_kinase_CS"/>
</dbReference>
<gene>
    <name evidence="10" type="ORF">PF001_g15753</name>
</gene>
<evidence type="ECO:0000256" key="4">
    <source>
        <dbReference type="ARBA" id="ARBA00022741"/>
    </source>
</evidence>
<dbReference type="SUPFAM" id="SSF51905">
    <property type="entry name" value="FAD/NAD(P)-binding domain"/>
    <property type="match status" value="2"/>
</dbReference>
<dbReference type="GO" id="GO:0006644">
    <property type="term" value="P:phospholipid metabolic process"/>
    <property type="evidence" value="ECO:0007669"/>
    <property type="project" value="UniProtKB-UniPathway"/>
</dbReference>
<keyword evidence="6" id="KW-0106">Calcium</keyword>
<dbReference type="GO" id="GO:0008374">
    <property type="term" value="F:O-acyltransferase activity"/>
    <property type="evidence" value="ECO:0007669"/>
    <property type="project" value="InterPro"/>
</dbReference>
<evidence type="ECO:0000256" key="1">
    <source>
        <dbReference type="ARBA" id="ARBA00005074"/>
    </source>
</evidence>
<dbReference type="Pfam" id="PF16092">
    <property type="entry name" value="CFAP61_N"/>
    <property type="match status" value="1"/>
</dbReference>
<dbReference type="Proteomes" id="UP000437068">
    <property type="component" value="Unassembled WGS sequence"/>
</dbReference>
<dbReference type="InterPro" id="IPR002048">
    <property type="entry name" value="EF_hand_dom"/>
</dbReference>
<name>A0A6A4CY74_9STRA</name>
<dbReference type="InterPro" id="IPR011992">
    <property type="entry name" value="EF-hand-dom_pair"/>
</dbReference>
<organism evidence="10 11">
    <name type="scientific">Phytophthora fragariae</name>
    <dbReference type="NCBI Taxonomy" id="53985"/>
    <lineage>
        <taxon>Eukaryota</taxon>
        <taxon>Sar</taxon>
        <taxon>Stramenopiles</taxon>
        <taxon>Oomycota</taxon>
        <taxon>Peronosporomycetes</taxon>
        <taxon>Peronosporales</taxon>
        <taxon>Peronosporaceae</taxon>
        <taxon>Phytophthora</taxon>
    </lineage>
</organism>
<dbReference type="InterPro" id="IPR027417">
    <property type="entry name" value="P-loop_NTPase"/>
</dbReference>
<evidence type="ECO:0000256" key="2">
    <source>
        <dbReference type="ARBA" id="ARBA00007220"/>
    </source>
</evidence>
<keyword evidence="8" id="KW-1133">Transmembrane helix</keyword>
<dbReference type="InterPro" id="IPR032151">
    <property type="entry name" value="CFAP61_N"/>
</dbReference>
<sequence>MSSIALLMASTSPPPSREPEYAAFDCLESPLTHAIDMGVKISASEANAAADGAYVTASSSCGLSSPLKPQSKPKPNPFTYTTPVDTYEKCKMTLLCLLGVPLLRVVLLLCVGILLAIVSHAALIGYKPLDAHTGARPPLPRWRRVVGAPVPLLLRTLMLLVGYHWIPVKYPPGFDRRHMPRVVVSNHLTFFDGLRIVQMLEPILIDRGTADVRKRAMNDITSHVADPSKPPLLVFPEGMTSNQQALTRFKVGSFVSGVPCQPVVLWYPYEHFDMSWPPGVSGLYLALRVLCQVYNRLEVEILPAYYPSQREQNDPQLYADNVRDVMAQALGVPTTNHAFEDVAMLMRVGDYATKHVVPLTDVGEVISLTALKRSDVDRLVEYFRAHDLDKDGQLSMEELRKLFPADDSVVVDQLFDLVDVDDSGLIDFRELCLALRALNPQSVNEGDDALAKFAFRLYDLDHNGRIDAAELEQMLHFHRGFYGVSETSVAAVLRQASRENGVGITFQRFEQLVEQNPELLGYVRNKLQVLRGSLLETSTQETLPQQSHTSPSCIGIRITLEMDHTELYSIRRSEDRDQNGVLELDSPSKDARRSYFGRALLGAVIETSFLALTASDPTRPERVLGFAAFDTCPSGELNDVSCYPAFLEHKFELPPASAFLFLTYFAQRQTTAGRPPVLRHLLHTVFATLVNKRCVLLILPDNVNIGDTEPALAKFFERVPTRSTPLEAPKGSLAVMLEWKRVEQQFVKNAKTFSQFAVYQAKVDAFYPSVHVRRARVEDHDDLEPILTAQAEAVSSVFGDYFLAELIHDQDEHNVCLIAEAASTGGSSGGANAAGQGRAVGLLAISDQLDVSTLQDNFALGPLNDLAKSNAAALRASKITPPRLVIAGPPAGGKGTQCELLVEAFNVLHLSTGDLLRAAVACGSPLGVQAQHFMDSGQLVPDELIVDVVLERLGQSDCEARGWLLDGFPRTATQAEALLAAGFYPDAVIALEVPDDEVVRRIAGRRVDPETGKTYHLEFNPPPQDEDVLARLVQRSDDTEATIRHRLTTFHKHLGAVLSAFSAAPRPGAVASKVVSVKGLQSKHAVAQHIIEQTRAVKTAQKVLLLMKRGELAPPKLVISGPPAGGKGTQCEQLVALLGVVHLSTGDILRQAIRDKSPLGMQAQSFMDGGQLVPDELIVDVVLDRITQPDCETRGWLLDGFPRTSTQADALLAARGGKAAPDCVLVLDVPDEEVIRRIAGRRVDPETGKTYHVEFNPPPPEVQARVVQRSDDTEETLRTRLQQFHEHSDGVLAAFEAYRGENGTAVQIVRADGLQPATLITQAFVAPTFQRGAEAEARVLQRTGAESLSKLTRAEAHSNCFAVTLFCVGDDVFERSASADLLVAAFATFPNRDYCLLTLPTHAREPPCLAFFSRVTAQPASAFTHALYVLHRDAISFFCPRTSDGRSVLRPVQLEIQRFLPSGGSPREDEAELTPLTGGLDRHTRQALDQELALANEEAEIDLEDSPRRAVFLVRASGHVVGLAALGRQPEVASLLPHHFDIDRVARMEFHRAKDLAFVRHLVLNPIFASCSRYVLLELMRQFRKTCLIYQVPTGLGSKATNLPVQTSFSAALQEFVLAPPRRGVHTSAAKTLRPATRYTAPDEEVSDDVKDERERIRRASVCAAFALFVLPKRLLSEPKMTINQRVVLVGASDAALSCVARLLATPYLHFSNLTLVSPHGPTVASMDEGEDDTMIPRASDFARKSSFTAVELEQYSLRTHVRVVESRMVRVDRETRAVVLQDGSCIPYDYLALTTGLQDGTFTALGRLPRFVDEDLIGAGGKVTSATYSPPAVPKQMIALGDLPTAQKLHAELQKSLATREEDQESAIAVYGSSLLALQVIQALLVRGVNGRRIHHISPARDNGGGVFEDTVVRSEMEKQYAKNGITLHVATKIIGIETAPENVDVLEGVRIVSTLDDAKGSHHALRGVSNSDDSDANVVEGELVPCAWLLCCQHNDADADIFRAVNESGLVYDGRLVVDGHMRTTDAHVLGAGSLCRFSRRFIAAKVHENYSSREGGELLARSLLQLLDPLAVHEAPSEVHPLPAHHTQTTKTPMVPPPEMELPVVRCAVVLGGKHYVQISVPALTNTLALQALSTNTASRGGKEVSLIGSDAFEMEMTSHHSRPATGASSSSRPTRYTCLLFDDVGVLNRLEYLGDGAVPVRDLQNLVGLHEAYLNSALASYAAGKVQDWVAFFSHPWASALYHDRFPAFRAKLRTLLAKDDGVRAIADDAAAFMRETGDTKGAMALAHERVGRGGSALEPSTRRLVESQVLEFLGSNRDVLNMFLLPKGGGARPGSK</sequence>
<keyword evidence="4" id="KW-0547">Nucleotide-binding</keyword>
<dbReference type="InterPro" id="IPR036193">
    <property type="entry name" value="ADK_active_lid_dom_sf"/>
</dbReference>
<dbReference type="SUPFAM" id="SSF52540">
    <property type="entry name" value="P-loop containing nucleoside triphosphate hydrolases"/>
    <property type="match status" value="2"/>
</dbReference>
<reference evidence="10 11" key="1">
    <citation type="submission" date="2018-08" db="EMBL/GenBank/DDBJ databases">
        <title>Genomic investigation of the strawberry pathogen Phytophthora fragariae indicates pathogenicity is determined by transcriptional variation in three key races.</title>
        <authorList>
            <person name="Adams T.M."/>
            <person name="Armitage A.D."/>
            <person name="Sobczyk M.K."/>
            <person name="Bates H.J."/>
            <person name="Dunwell J.M."/>
            <person name="Nellist C.F."/>
            <person name="Harrison R.J."/>
        </authorList>
    </citation>
    <scope>NUCLEOTIDE SEQUENCE [LARGE SCALE GENOMIC DNA]</scope>
    <source>
        <strain evidence="10 11">A4</strain>
    </source>
</reference>
<dbReference type="Pfam" id="PF01553">
    <property type="entry name" value="Acyltransferase"/>
    <property type="match status" value="1"/>
</dbReference>
<proteinExistence type="inferred from homology"/>
<dbReference type="InterPro" id="IPR045252">
    <property type="entry name" value="LPCAT1-like"/>
</dbReference>
<dbReference type="InterPro" id="IPR056299">
    <property type="entry name" value="CFAP61_dimer"/>
</dbReference>
<dbReference type="CDD" id="cd07991">
    <property type="entry name" value="LPLAT_LPCAT1-like"/>
    <property type="match status" value="1"/>
</dbReference>
<feature type="transmembrane region" description="Helical" evidence="8">
    <location>
        <begin position="145"/>
        <end position="166"/>
    </location>
</feature>
<dbReference type="InterPro" id="IPR038884">
    <property type="entry name" value="CFAP61"/>
</dbReference>
<dbReference type="GO" id="GO:0005509">
    <property type="term" value="F:calcium ion binding"/>
    <property type="evidence" value="ECO:0007669"/>
    <property type="project" value="InterPro"/>
</dbReference>
<keyword evidence="8" id="KW-0472">Membrane</keyword>
<evidence type="ECO:0000256" key="7">
    <source>
        <dbReference type="ARBA" id="ARBA00022946"/>
    </source>
</evidence>
<dbReference type="PANTHER" id="PTHR21178">
    <property type="entry name" value="CILIA- AND FLAGELLA-ASSOCIATED PROTEIN 61"/>
    <property type="match status" value="1"/>
</dbReference>
<keyword evidence="7" id="KW-0809">Transit peptide</keyword>
<evidence type="ECO:0000256" key="6">
    <source>
        <dbReference type="ARBA" id="ARBA00022837"/>
    </source>
</evidence>
<dbReference type="Gene3D" id="3.40.50.300">
    <property type="entry name" value="P-loop containing nucleotide triphosphate hydrolases"/>
    <property type="match status" value="2"/>
</dbReference>
<dbReference type="SUPFAM" id="SSF47473">
    <property type="entry name" value="EF-hand"/>
    <property type="match status" value="1"/>
</dbReference>
<dbReference type="CDD" id="cd01428">
    <property type="entry name" value="ADK"/>
    <property type="match status" value="2"/>
</dbReference>
<comment type="caution">
    <text evidence="10">The sequence shown here is derived from an EMBL/GenBank/DDBJ whole genome shotgun (WGS) entry which is preliminary data.</text>
</comment>
<evidence type="ECO:0000256" key="5">
    <source>
        <dbReference type="ARBA" id="ARBA00022777"/>
    </source>
</evidence>
<dbReference type="Pfam" id="PF13202">
    <property type="entry name" value="EF-hand_5"/>
    <property type="match status" value="2"/>
</dbReference>
<dbReference type="InterPro" id="IPR006259">
    <property type="entry name" value="Adenyl_kin_sub"/>
</dbReference>
<dbReference type="PROSITE" id="PS50222">
    <property type="entry name" value="EF_HAND_2"/>
    <property type="match status" value="3"/>
</dbReference>